<evidence type="ECO:0000313" key="1">
    <source>
        <dbReference type="EMBL" id="NVM96180.1"/>
    </source>
</evidence>
<protein>
    <recommendedName>
        <fullName evidence="3">Transposase DDE domain-containing protein</fullName>
    </recommendedName>
</protein>
<comment type="caution">
    <text evidence="1">The sequence shown here is derived from an EMBL/GenBank/DDBJ whole genome shotgun (WGS) entry which is preliminary data.</text>
</comment>
<name>A0A7Y7IJB1_9MICC</name>
<reference evidence="1 2" key="1">
    <citation type="submission" date="2020-02" db="EMBL/GenBank/DDBJ databases">
        <title>Genome sequence of strain AETb3-4.</title>
        <authorList>
            <person name="Gao J."/>
            <person name="Zhang X."/>
        </authorList>
    </citation>
    <scope>NUCLEOTIDE SEQUENCE [LARGE SCALE GENOMIC DNA]</scope>
    <source>
        <strain evidence="1 2">AETb3-4</strain>
    </source>
</reference>
<gene>
    <name evidence="1" type="ORF">G6034_14970</name>
</gene>
<dbReference type="AlphaFoldDB" id="A0A7Y7IJB1"/>
<proteinExistence type="predicted"/>
<evidence type="ECO:0000313" key="2">
    <source>
        <dbReference type="Proteomes" id="UP000543556"/>
    </source>
</evidence>
<accession>A0A7Y7IJB1</accession>
<keyword evidence="2" id="KW-1185">Reference proteome</keyword>
<evidence type="ECO:0008006" key="3">
    <source>
        <dbReference type="Google" id="ProtNLM"/>
    </source>
</evidence>
<dbReference type="Proteomes" id="UP000543556">
    <property type="component" value="Unassembled WGS sequence"/>
</dbReference>
<organism evidence="1 2">
    <name type="scientific">Arthrobacter wenxiniae</name>
    <dbReference type="NCBI Taxonomy" id="2713570"/>
    <lineage>
        <taxon>Bacteria</taxon>
        <taxon>Bacillati</taxon>
        <taxon>Actinomycetota</taxon>
        <taxon>Actinomycetes</taxon>
        <taxon>Micrococcales</taxon>
        <taxon>Micrococcaceae</taxon>
        <taxon>Arthrobacter</taxon>
    </lineage>
</organism>
<sequence length="62" mass="6741">MNSRFGCEAGNARCTSLRARLFEIGGKIASHARQTIPHLASTAPDVHLLLKRMKLVAARSLP</sequence>
<dbReference type="EMBL" id="JAAMFM010000026">
    <property type="protein sequence ID" value="NVM96180.1"/>
    <property type="molecule type" value="Genomic_DNA"/>
</dbReference>